<proteinExistence type="predicted"/>
<gene>
    <name evidence="3" type="ORF">FWILDA_LOCUS1042</name>
</gene>
<evidence type="ECO:0000313" key="4">
    <source>
        <dbReference type="Proteomes" id="UP001153678"/>
    </source>
</evidence>
<comment type="caution">
    <text evidence="3">The sequence shown here is derived from an EMBL/GenBank/DDBJ whole genome shotgun (WGS) entry which is preliminary data.</text>
</comment>
<dbReference type="Proteomes" id="UP001153678">
    <property type="component" value="Unassembled WGS sequence"/>
</dbReference>
<reference evidence="3" key="1">
    <citation type="submission" date="2022-08" db="EMBL/GenBank/DDBJ databases">
        <authorList>
            <person name="Kallberg Y."/>
            <person name="Tangrot J."/>
            <person name="Rosling A."/>
        </authorList>
    </citation>
    <scope>NUCLEOTIDE SEQUENCE</scope>
    <source>
        <strain evidence="3">Wild A</strain>
    </source>
</reference>
<keyword evidence="1" id="KW-0175">Coiled coil</keyword>
<evidence type="ECO:0000256" key="2">
    <source>
        <dbReference type="SAM" id="MobiDB-lite"/>
    </source>
</evidence>
<evidence type="ECO:0000313" key="3">
    <source>
        <dbReference type="EMBL" id="CAI2163388.1"/>
    </source>
</evidence>
<dbReference type="EMBL" id="CAMKVN010000088">
    <property type="protein sequence ID" value="CAI2163388.1"/>
    <property type="molecule type" value="Genomic_DNA"/>
</dbReference>
<dbReference type="OrthoDB" id="2428093at2759"/>
<feature type="compositionally biased region" description="Basic and acidic residues" evidence="2">
    <location>
        <begin position="113"/>
        <end position="133"/>
    </location>
</feature>
<keyword evidence="4" id="KW-1185">Reference proteome</keyword>
<feature type="region of interest" description="Disordered" evidence="2">
    <location>
        <begin position="80"/>
        <end position="133"/>
    </location>
</feature>
<organism evidence="3 4">
    <name type="scientific">Funneliformis geosporum</name>
    <dbReference type="NCBI Taxonomy" id="1117311"/>
    <lineage>
        <taxon>Eukaryota</taxon>
        <taxon>Fungi</taxon>
        <taxon>Fungi incertae sedis</taxon>
        <taxon>Mucoromycota</taxon>
        <taxon>Glomeromycotina</taxon>
        <taxon>Glomeromycetes</taxon>
        <taxon>Glomerales</taxon>
        <taxon>Glomeraceae</taxon>
        <taxon>Funneliformis</taxon>
    </lineage>
</organism>
<protein>
    <submittedName>
        <fullName evidence="3">18159_t:CDS:1</fullName>
    </submittedName>
</protein>
<dbReference type="AlphaFoldDB" id="A0A9W4WTY6"/>
<accession>A0A9W4WTY6</accession>
<feature type="coiled-coil region" evidence="1">
    <location>
        <begin position="133"/>
        <end position="245"/>
    </location>
</feature>
<evidence type="ECO:0000256" key="1">
    <source>
        <dbReference type="SAM" id="Coils"/>
    </source>
</evidence>
<sequence>MLPGDNIPSFDNKIITLGEIKKVVQDYFHNHSEIGYYRWDNIQGLLNKLAEHANNAEVQNSEIDSNKLRQEMKEIESNKRIALDLTNKPLPNPVQSQKSSEEPVQVSNPTNELKNDKAENKDPIKSLGKEKQNEDYAKEIKSLKDKNEDYVKKIKNLKDEYVREIKSLKQENDKYLKDYNKLITAHNNNVELFNKRQKESEVERMKYEKSIATWRENYDNLDEQLKSKRKEYNTLYQMNESLREEASQYQSALGDARNYRLGDNDANNPTQLTKDIEIIQDSISNFCKIKGGVDINEQHLTSLLEKYKCKIEEPGDKVLLKAALQRYIIETIIDKTDEYLKKELTPDEKDKHIELEVINSTKNYLTTIKQLINTRKGTDKVSDAAPTKISQLVMAVLGDRGFCLDNDGKEHEFVLELKKEIIGIMNNLRTIKKEDKRKDNEEMAAEIIRNVIKMFVFRIKVLEPPGEIEWIDKDAKLDPTIMEVGNLEDDNHEDYTVNLCSFPLIGVSLKSEKDRKVLVPAKIIAIRPPKAEQKNTTKMNKLINFNLFGKSEPKKRNNSTGSNNSTEY</sequence>
<name>A0A9W4WTY6_9GLOM</name>